<evidence type="ECO:0000313" key="3">
    <source>
        <dbReference type="Proteomes" id="UP000799436"/>
    </source>
</evidence>
<evidence type="ECO:0000313" key="2">
    <source>
        <dbReference type="EMBL" id="KAF2770987.1"/>
    </source>
</evidence>
<evidence type="ECO:0000256" key="1">
    <source>
        <dbReference type="SAM" id="MobiDB-lite"/>
    </source>
</evidence>
<dbReference type="EMBL" id="ML995822">
    <property type="protein sequence ID" value="KAF2770987.1"/>
    <property type="molecule type" value="Genomic_DNA"/>
</dbReference>
<dbReference type="Proteomes" id="UP000799436">
    <property type="component" value="Unassembled WGS sequence"/>
</dbReference>
<keyword evidence="3" id="KW-1185">Reference proteome</keyword>
<proteinExistence type="predicted"/>
<organism evidence="2 3">
    <name type="scientific">Teratosphaeria nubilosa</name>
    <dbReference type="NCBI Taxonomy" id="161662"/>
    <lineage>
        <taxon>Eukaryota</taxon>
        <taxon>Fungi</taxon>
        <taxon>Dikarya</taxon>
        <taxon>Ascomycota</taxon>
        <taxon>Pezizomycotina</taxon>
        <taxon>Dothideomycetes</taxon>
        <taxon>Dothideomycetidae</taxon>
        <taxon>Mycosphaerellales</taxon>
        <taxon>Teratosphaeriaceae</taxon>
        <taxon>Teratosphaeria</taxon>
    </lineage>
</organism>
<gene>
    <name evidence="2" type="ORF">EJ03DRAFT_350002</name>
</gene>
<accession>A0A6G1LDM0</accession>
<reference evidence="2" key="1">
    <citation type="journal article" date="2020" name="Stud. Mycol.">
        <title>101 Dothideomycetes genomes: a test case for predicting lifestyles and emergence of pathogens.</title>
        <authorList>
            <person name="Haridas S."/>
            <person name="Albert R."/>
            <person name="Binder M."/>
            <person name="Bloem J."/>
            <person name="Labutti K."/>
            <person name="Salamov A."/>
            <person name="Andreopoulos B."/>
            <person name="Baker S."/>
            <person name="Barry K."/>
            <person name="Bills G."/>
            <person name="Bluhm B."/>
            <person name="Cannon C."/>
            <person name="Castanera R."/>
            <person name="Culley D."/>
            <person name="Daum C."/>
            <person name="Ezra D."/>
            <person name="Gonzalez J."/>
            <person name="Henrissat B."/>
            <person name="Kuo A."/>
            <person name="Liang C."/>
            <person name="Lipzen A."/>
            <person name="Lutzoni F."/>
            <person name="Magnuson J."/>
            <person name="Mondo S."/>
            <person name="Nolan M."/>
            <person name="Ohm R."/>
            <person name="Pangilinan J."/>
            <person name="Park H.-J."/>
            <person name="Ramirez L."/>
            <person name="Alfaro M."/>
            <person name="Sun H."/>
            <person name="Tritt A."/>
            <person name="Yoshinaga Y."/>
            <person name="Zwiers L.-H."/>
            <person name="Turgeon B."/>
            <person name="Goodwin S."/>
            <person name="Spatafora J."/>
            <person name="Crous P."/>
            <person name="Grigoriev I."/>
        </authorList>
    </citation>
    <scope>NUCLEOTIDE SEQUENCE</scope>
    <source>
        <strain evidence="2">CBS 116005</strain>
    </source>
</reference>
<dbReference type="OrthoDB" id="2590867at2759"/>
<sequence>MSSPNTNNPTGPAPHTLGPHKNDLANILDPKVQPKGANLDAMRGKGGDATGPAPSTIGPHKSDLANVLDPRVKPDPSKLGHERDAFVGEGGGGRGEVRGEGCG</sequence>
<protein>
    <submittedName>
        <fullName evidence="2">Uncharacterized protein</fullName>
    </submittedName>
</protein>
<feature type="compositionally biased region" description="Polar residues" evidence="1">
    <location>
        <begin position="1"/>
        <end position="10"/>
    </location>
</feature>
<feature type="compositionally biased region" description="Basic and acidic residues" evidence="1">
    <location>
        <begin position="70"/>
        <end position="86"/>
    </location>
</feature>
<feature type="region of interest" description="Disordered" evidence="1">
    <location>
        <begin position="1"/>
        <end position="103"/>
    </location>
</feature>
<dbReference type="AlphaFoldDB" id="A0A6G1LDM0"/>
<name>A0A6G1LDM0_9PEZI</name>